<proteinExistence type="predicted"/>
<organism evidence="5 6">
    <name type="scientific">Streptomyces zhihengii</name>
    <dbReference type="NCBI Taxonomy" id="1818004"/>
    <lineage>
        <taxon>Bacteria</taxon>
        <taxon>Bacillati</taxon>
        <taxon>Actinomycetota</taxon>
        <taxon>Actinomycetes</taxon>
        <taxon>Kitasatosporales</taxon>
        <taxon>Streptomycetaceae</taxon>
        <taxon>Streptomyces</taxon>
    </lineage>
</organism>
<evidence type="ECO:0000313" key="6">
    <source>
        <dbReference type="Proteomes" id="UP000664109"/>
    </source>
</evidence>
<dbReference type="RefSeq" id="WP_205378725.1">
    <property type="nucleotide sequence ID" value="NZ_JAFEJA010000003.1"/>
</dbReference>
<dbReference type="Proteomes" id="UP000664109">
    <property type="component" value="Unassembled WGS sequence"/>
</dbReference>
<feature type="domain" description="HTH luxR-type" evidence="4">
    <location>
        <begin position="162"/>
        <end position="227"/>
    </location>
</feature>
<dbReference type="Gene3D" id="1.10.10.10">
    <property type="entry name" value="Winged helix-like DNA-binding domain superfamily/Winged helix DNA-binding domain"/>
    <property type="match status" value="1"/>
</dbReference>
<evidence type="ECO:0000256" key="1">
    <source>
        <dbReference type="ARBA" id="ARBA00023015"/>
    </source>
</evidence>
<keyword evidence="2" id="KW-0238">DNA-binding</keyword>
<keyword evidence="5" id="KW-0614">Plasmid</keyword>
<dbReference type="EMBL" id="JAFEJA010000003">
    <property type="protein sequence ID" value="MBM9624553.1"/>
    <property type="molecule type" value="Genomic_DNA"/>
</dbReference>
<dbReference type="SUPFAM" id="SSF46894">
    <property type="entry name" value="C-terminal effector domain of the bipartite response regulators"/>
    <property type="match status" value="1"/>
</dbReference>
<accession>A0ABS2V4K5</accession>
<dbReference type="PROSITE" id="PS00622">
    <property type="entry name" value="HTH_LUXR_1"/>
    <property type="match status" value="1"/>
</dbReference>
<dbReference type="CDD" id="cd06170">
    <property type="entry name" value="LuxR_C_like"/>
    <property type="match status" value="1"/>
</dbReference>
<evidence type="ECO:0000313" key="5">
    <source>
        <dbReference type="EMBL" id="MBM9624553.1"/>
    </source>
</evidence>
<keyword evidence="1" id="KW-0805">Transcription regulation</keyword>
<dbReference type="PANTHER" id="PTHR44688">
    <property type="entry name" value="DNA-BINDING TRANSCRIPTIONAL ACTIVATOR DEVR_DOSR"/>
    <property type="match status" value="1"/>
</dbReference>
<dbReference type="InterPro" id="IPR036388">
    <property type="entry name" value="WH-like_DNA-bd_sf"/>
</dbReference>
<evidence type="ECO:0000259" key="4">
    <source>
        <dbReference type="PROSITE" id="PS50043"/>
    </source>
</evidence>
<reference evidence="5 6" key="1">
    <citation type="journal article" date="2016" name="Arch. Microbiol.">
        <title>Streptomyces zhihengii sp. nov., isolated from rhizospheric soil of Psammosilene tunicoides.</title>
        <authorList>
            <person name="Huang M.J."/>
            <person name="Fei J.J."/>
            <person name="Salam N."/>
            <person name="Kim C.J."/>
            <person name="Hozzein W.N."/>
            <person name="Xiao M."/>
            <person name="Huang H.Q."/>
            <person name="Li W.J."/>
        </authorList>
    </citation>
    <scope>NUCLEOTIDE SEQUENCE [LARGE SCALE GENOMIC DNA]</scope>
    <source>
        <strain evidence="5 6">YIM T102</strain>
    </source>
</reference>
<dbReference type="SMART" id="SM00421">
    <property type="entry name" value="HTH_LUXR"/>
    <property type="match status" value="1"/>
</dbReference>
<keyword evidence="6" id="KW-1185">Reference proteome</keyword>
<evidence type="ECO:0000256" key="2">
    <source>
        <dbReference type="ARBA" id="ARBA00023125"/>
    </source>
</evidence>
<evidence type="ECO:0000256" key="3">
    <source>
        <dbReference type="ARBA" id="ARBA00023163"/>
    </source>
</evidence>
<protein>
    <submittedName>
        <fullName evidence="5">Response regulator transcription factor</fullName>
    </submittedName>
</protein>
<dbReference type="InterPro" id="IPR016032">
    <property type="entry name" value="Sig_transdc_resp-reg_C-effctor"/>
</dbReference>
<name>A0ABS2V4K5_9ACTN</name>
<dbReference type="PANTHER" id="PTHR44688:SF16">
    <property type="entry name" value="DNA-BINDING TRANSCRIPTIONAL ACTIVATOR DEVR_DOSR"/>
    <property type="match status" value="1"/>
</dbReference>
<dbReference type="PRINTS" id="PR00038">
    <property type="entry name" value="HTHLUXR"/>
</dbReference>
<dbReference type="PROSITE" id="PS50043">
    <property type="entry name" value="HTH_LUXR_2"/>
    <property type="match status" value="1"/>
</dbReference>
<geneLocation type="plasmid" evidence="5">
    <name>unnamed1</name>
</geneLocation>
<sequence>MDADDFGGAIGQVADDNLLTRCSGVLDLARWRIGSDGIALVAIDRAGAMPSVVVTLGYDADTMASLTSNAFMLECRELQRQLAHPLDIYSWEDVNFADSRFAQESLVPRGFRNGMSVPLRDHDGTLVGLMHASTTRPVIDAQAKALVLSIRPQLASLTDTVRTARQTALTSREKEVLRHLCCGLSNHEIAARMFVTERTVATHMEHILRKTGTPNRVAAAVWALRHCLSA</sequence>
<keyword evidence="3" id="KW-0804">Transcription</keyword>
<dbReference type="Pfam" id="PF00196">
    <property type="entry name" value="GerE"/>
    <property type="match status" value="1"/>
</dbReference>
<dbReference type="InterPro" id="IPR000792">
    <property type="entry name" value="Tscrpt_reg_LuxR_C"/>
</dbReference>
<comment type="caution">
    <text evidence="5">The sequence shown here is derived from an EMBL/GenBank/DDBJ whole genome shotgun (WGS) entry which is preliminary data.</text>
</comment>
<gene>
    <name evidence="5" type="ORF">JE024_39110</name>
</gene>